<evidence type="ECO:0000313" key="9">
    <source>
        <dbReference type="Proteomes" id="UP001589619"/>
    </source>
</evidence>
<evidence type="ECO:0000256" key="3">
    <source>
        <dbReference type="ARBA" id="ARBA00022793"/>
    </source>
</evidence>
<reference evidence="8 9" key="1">
    <citation type="submission" date="2024-09" db="EMBL/GenBank/DDBJ databases">
        <authorList>
            <person name="Sun Q."/>
            <person name="Mori K."/>
        </authorList>
    </citation>
    <scope>NUCLEOTIDE SEQUENCE [LARGE SCALE GENOMIC DNA]</scope>
    <source>
        <strain evidence="8 9">JCM 12520</strain>
    </source>
</reference>
<comment type="similarity">
    <text evidence="2">Belongs to the Orn/Lys/Arg decarboxylase class-I family.</text>
</comment>
<evidence type="ECO:0000313" key="8">
    <source>
        <dbReference type="EMBL" id="MFB9755869.1"/>
    </source>
</evidence>
<dbReference type="Proteomes" id="UP001589619">
    <property type="component" value="Unassembled WGS sequence"/>
</dbReference>
<keyword evidence="5" id="KW-0456">Lyase</keyword>
<feature type="domain" description="Orn/Lys/Arg decarboxylase C-terminal" evidence="7">
    <location>
        <begin position="420"/>
        <end position="479"/>
    </location>
</feature>
<dbReference type="InterPro" id="IPR008286">
    <property type="entry name" value="Prn/Lys/Arg_de-COase_C"/>
</dbReference>
<dbReference type="InterPro" id="IPR000310">
    <property type="entry name" value="Orn/Lys/Arg_deCO2ase_major_dom"/>
</dbReference>
<comment type="cofactor">
    <cofactor evidence="1">
        <name>pyridoxal 5'-phosphate</name>
        <dbReference type="ChEBI" id="CHEBI:597326"/>
    </cofactor>
</comment>
<dbReference type="Gene3D" id="3.90.105.10">
    <property type="entry name" value="Molybdopterin biosynthesis moea protein, domain 2"/>
    <property type="match status" value="1"/>
</dbReference>
<evidence type="ECO:0000256" key="4">
    <source>
        <dbReference type="ARBA" id="ARBA00022898"/>
    </source>
</evidence>
<keyword evidence="8" id="KW-0032">Aminotransferase</keyword>
<dbReference type="Gene3D" id="3.40.640.10">
    <property type="entry name" value="Type I PLP-dependent aspartate aminotransferase-like (Major domain)"/>
    <property type="match status" value="1"/>
</dbReference>
<feature type="domain" description="Orn/Lys/Arg decarboxylases family 1 pyridoxal-P attachment site" evidence="6">
    <location>
        <begin position="9"/>
        <end position="293"/>
    </location>
</feature>
<evidence type="ECO:0000256" key="1">
    <source>
        <dbReference type="ARBA" id="ARBA00001933"/>
    </source>
</evidence>
<evidence type="ECO:0000256" key="5">
    <source>
        <dbReference type="ARBA" id="ARBA00023239"/>
    </source>
</evidence>
<proteinExistence type="inferred from homology"/>
<keyword evidence="4" id="KW-0663">Pyridoxal phosphate</keyword>
<dbReference type="EMBL" id="JBHMAG010000019">
    <property type="protein sequence ID" value="MFB9755869.1"/>
    <property type="molecule type" value="Genomic_DNA"/>
</dbReference>
<dbReference type="InterPro" id="IPR015421">
    <property type="entry name" value="PyrdxlP-dep_Trfase_major"/>
</dbReference>
<evidence type="ECO:0000259" key="6">
    <source>
        <dbReference type="Pfam" id="PF01276"/>
    </source>
</evidence>
<dbReference type="CDD" id="cd00615">
    <property type="entry name" value="Orn_deC_like"/>
    <property type="match status" value="1"/>
</dbReference>
<dbReference type="InterPro" id="IPR036633">
    <property type="entry name" value="Prn/Lys/Arg_de-COase_C_sf"/>
</dbReference>
<name>A0ABV5W5L5_9BACL</name>
<dbReference type="SUPFAM" id="SSF55904">
    <property type="entry name" value="Ornithine decarboxylase C-terminal domain"/>
    <property type="match status" value="1"/>
</dbReference>
<protein>
    <submittedName>
        <fullName evidence="8">Aminotransferase class I/II-fold pyridoxal phosphate-dependent enzyme</fullName>
    </submittedName>
</protein>
<dbReference type="Pfam" id="PF03711">
    <property type="entry name" value="OKR_DC_1_C"/>
    <property type="match status" value="1"/>
</dbReference>
<accession>A0ABV5W5L5</accession>
<gene>
    <name evidence="8" type="ORF">ACFFNY_30170</name>
</gene>
<organism evidence="8 9">
    <name type="scientific">Paenibacillus hodogayensis</name>
    <dbReference type="NCBI Taxonomy" id="279208"/>
    <lineage>
        <taxon>Bacteria</taxon>
        <taxon>Bacillati</taxon>
        <taxon>Bacillota</taxon>
        <taxon>Bacilli</taxon>
        <taxon>Bacillales</taxon>
        <taxon>Paenibacillaceae</taxon>
        <taxon>Paenibacillus</taxon>
    </lineage>
</organism>
<dbReference type="PANTHER" id="PTHR43277:SF3">
    <property type="entry name" value="DECARBOXYLASE, PUTATIVE-RELATED"/>
    <property type="match status" value="1"/>
</dbReference>
<dbReference type="RefSeq" id="WP_344915571.1">
    <property type="nucleotide sequence ID" value="NZ_BAAAYO010000015.1"/>
</dbReference>
<dbReference type="SUPFAM" id="SSF53383">
    <property type="entry name" value="PLP-dependent transferases"/>
    <property type="match status" value="1"/>
</dbReference>
<keyword evidence="9" id="KW-1185">Reference proteome</keyword>
<keyword evidence="8" id="KW-0808">Transferase</keyword>
<dbReference type="InterPro" id="IPR015424">
    <property type="entry name" value="PyrdxlP-dep_Trfase"/>
</dbReference>
<keyword evidence="3" id="KW-0210">Decarboxylase</keyword>
<comment type="caution">
    <text evidence="8">The sequence shown here is derived from an EMBL/GenBank/DDBJ whole genome shotgun (WGS) entry which is preliminary data.</text>
</comment>
<dbReference type="InterPro" id="IPR052357">
    <property type="entry name" value="Orn_Lys_Arg_decarboxylase-I"/>
</dbReference>
<evidence type="ECO:0000259" key="7">
    <source>
        <dbReference type="Pfam" id="PF03711"/>
    </source>
</evidence>
<evidence type="ECO:0000256" key="2">
    <source>
        <dbReference type="ARBA" id="ARBA00010671"/>
    </source>
</evidence>
<dbReference type="Pfam" id="PF01276">
    <property type="entry name" value="OKR_DC_1"/>
    <property type="match status" value="1"/>
</dbReference>
<dbReference type="PANTHER" id="PTHR43277">
    <property type="entry name" value="ARGININE DECARBOXYLASE"/>
    <property type="match status" value="1"/>
</dbReference>
<sequence length="486" mass="52753">MDNLECNMPLLHALLDGTQRGHISFHVPGHKGGRALPPGAELFQELLAIDMTEITGLDDLHHPEGAIREAQQLAAACFGADETCFLVNGSTVGNLAAILSVCSAGDMLIVQRNVHKSVVNGLMLAGARAVFIAPRTDESTGLAGGIGVAELEQALQRYPEAKGVWITNPNYYGMGGDLRILAETAHRCGMPLLVDEAHGAHYGFHSALPESALAAGADLVVQSTHKMLTAMTMGAMLHMQGSRIDRQRVKQCLAMLQSSSPSYPIMASLDASRHLLQTEGRERLDMGMQAVRHAENALREWPWFRLVANGPATAYETKDPFKMTISDATETLNGFMLRDALERQGIMTEMADPRHVLLVFSLASERTDADRLVSALGSITDQYGLRDRVMKGPERIKAAGIREQTISEPVSFGMDSFRSASEVLLSDAVGRLAAEMVVPYPPGIPALYAGERIEEETVRYLQSLADMGARFQGGFDNSLRTIRVFA</sequence>
<dbReference type="GO" id="GO:0008483">
    <property type="term" value="F:transaminase activity"/>
    <property type="evidence" value="ECO:0007669"/>
    <property type="project" value="UniProtKB-KW"/>
</dbReference>